<reference evidence="1 3" key="1">
    <citation type="submission" date="2016-02" db="EMBL/GenBank/DDBJ databases">
        <authorList>
            <person name="Holder M.E."/>
            <person name="Ajami N.J."/>
            <person name="Petrosino J.F."/>
        </authorList>
    </citation>
    <scope>NUCLEOTIDE SEQUENCE [LARGE SCALE GENOMIC DNA]</scope>
    <source>
        <strain evidence="1 3">CCUG 32990</strain>
    </source>
</reference>
<accession>A0AAX2H0G7</accession>
<dbReference type="PROSITE" id="PS51257">
    <property type="entry name" value="PROKAR_LIPOPROTEIN"/>
    <property type="match status" value="1"/>
</dbReference>
<dbReference type="AlphaFoldDB" id="A0AAX2H0G7"/>
<evidence type="ECO:0000313" key="4">
    <source>
        <dbReference type="Proteomes" id="UP000215539"/>
    </source>
</evidence>
<evidence type="ECO:0000313" key="2">
    <source>
        <dbReference type="EMBL" id="SNV15760.1"/>
    </source>
</evidence>
<name>A0AAX2H0G7_9FLAO</name>
<organism evidence="2 4">
    <name type="scientific">Capnocytophaga haemolytica</name>
    <dbReference type="NCBI Taxonomy" id="45243"/>
    <lineage>
        <taxon>Bacteria</taxon>
        <taxon>Pseudomonadati</taxon>
        <taxon>Bacteroidota</taxon>
        <taxon>Flavobacteriia</taxon>
        <taxon>Flavobacteriales</taxon>
        <taxon>Flavobacteriaceae</taxon>
        <taxon>Capnocytophaga</taxon>
    </lineage>
</organism>
<dbReference type="PANTHER" id="PTHR47199:SF2">
    <property type="entry name" value="PHOTOSYSTEM II STABILITY_ASSEMBLY FACTOR HCF136, CHLOROPLASTIC"/>
    <property type="match status" value="1"/>
</dbReference>
<keyword evidence="3" id="KW-1185">Reference proteome</keyword>
<reference evidence="2 4" key="2">
    <citation type="submission" date="2017-06" db="EMBL/GenBank/DDBJ databases">
        <authorList>
            <consortium name="Pathogen Informatics"/>
        </authorList>
    </citation>
    <scope>NUCLEOTIDE SEQUENCE [LARGE SCALE GENOMIC DNA]</scope>
    <source>
        <strain evidence="2 4">NCTC12947</strain>
    </source>
</reference>
<dbReference type="EMBL" id="LT906449">
    <property type="protein sequence ID" value="SNV15760.1"/>
    <property type="molecule type" value="Genomic_DNA"/>
</dbReference>
<dbReference type="PANTHER" id="PTHR47199">
    <property type="entry name" value="PHOTOSYSTEM II STABILITY/ASSEMBLY FACTOR HCF136, CHLOROPLASTIC"/>
    <property type="match status" value="1"/>
</dbReference>
<dbReference type="CDD" id="cd15482">
    <property type="entry name" value="Sialidase_non-viral"/>
    <property type="match status" value="1"/>
</dbReference>
<gene>
    <name evidence="1" type="ORF">AXF12_10005</name>
    <name evidence="2" type="ORF">SAMEA44541418_02157</name>
</gene>
<dbReference type="SUPFAM" id="SSF110296">
    <property type="entry name" value="Oligoxyloglucan reducing end-specific cellobiohydrolase"/>
    <property type="match status" value="1"/>
</dbReference>
<dbReference type="KEGG" id="chg:AXF12_10005"/>
<evidence type="ECO:0000313" key="3">
    <source>
        <dbReference type="Proteomes" id="UP000065822"/>
    </source>
</evidence>
<dbReference type="InterPro" id="IPR015943">
    <property type="entry name" value="WD40/YVTN_repeat-like_dom_sf"/>
</dbReference>
<dbReference type="RefSeq" id="WP_066430750.1">
    <property type="nucleotide sequence ID" value="NZ_CP014227.1"/>
</dbReference>
<proteinExistence type="predicted"/>
<dbReference type="Gene3D" id="2.130.10.10">
    <property type="entry name" value="YVTN repeat-like/Quinoprotein amine dehydrogenase"/>
    <property type="match status" value="1"/>
</dbReference>
<protein>
    <submittedName>
        <fullName evidence="2">Ycf48-like protein</fullName>
    </submittedName>
</protein>
<evidence type="ECO:0000313" key="1">
    <source>
        <dbReference type="EMBL" id="AMD85814.1"/>
    </source>
</evidence>
<dbReference type="EMBL" id="CP014227">
    <property type="protein sequence ID" value="AMD85814.1"/>
    <property type="molecule type" value="Genomic_DNA"/>
</dbReference>
<sequence>MRCFLIMLSLLGLVACEGNSYRVQSIALVPLKTFPLEGISVRAMTLIGDNVGFAGSDTTYGLIFTQNQTMYFSNLKNVGVISDFRAIDNTTNKVFMLSIGNPALIYKTEANAMKEVYRESHERVFYDGLRFLDDRVGIAVGDPVEEGRMSVVITNNGGESWIKKPTSQSPKLAQGEVLFAASNSSIAVQGSKIWVVTGGTKSHVFFSEDKGVNWHSSVLPLQQGSASQGAFSIDFFDKKHGIVVGGDYQHPAERKGTVAITADGGKTWQRVPESQSIGYASCVKYIPQAKGYGVVAASPNGIFFSNNGGFSWQKVSDKVCHALLFADERTLVASGDGEITLFRVTEKR</sequence>
<dbReference type="Proteomes" id="UP000065822">
    <property type="component" value="Chromosome"/>
</dbReference>
<dbReference type="Proteomes" id="UP000215539">
    <property type="component" value="Chromosome 1"/>
</dbReference>